<keyword evidence="2" id="KW-1185">Reference proteome</keyword>
<keyword evidence="1" id="KW-0808">Transferase</keyword>
<dbReference type="Proteomes" id="UP000767291">
    <property type="component" value="Unassembled WGS sequence"/>
</dbReference>
<proteinExistence type="predicted"/>
<keyword evidence="1" id="KW-0489">Methyltransferase</keyword>
<organism evidence="1 2">
    <name type="scientific">Metaclostridioides mangenotii</name>
    <dbReference type="NCBI Taxonomy" id="1540"/>
    <lineage>
        <taxon>Bacteria</taxon>
        <taxon>Bacillati</taxon>
        <taxon>Bacillota</taxon>
        <taxon>Clostridia</taxon>
        <taxon>Peptostreptococcales</taxon>
        <taxon>Peptostreptococcaceae</taxon>
        <taxon>Metaclostridioides</taxon>
    </lineage>
</organism>
<dbReference type="EMBL" id="JAGGJX010000001">
    <property type="protein sequence ID" value="MBP1854143.1"/>
    <property type="molecule type" value="Genomic_DNA"/>
</dbReference>
<name>A0ABS4E893_9FIRM</name>
<gene>
    <name evidence="1" type="ORF">J2Z43_000533</name>
</gene>
<evidence type="ECO:0000313" key="2">
    <source>
        <dbReference type="Proteomes" id="UP000767291"/>
    </source>
</evidence>
<dbReference type="SUPFAM" id="SSF53335">
    <property type="entry name" value="S-adenosyl-L-methionine-dependent methyltransferases"/>
    <property type="match status" value="1"/>
</dbReference>
<dbReference type="GO" id="GO:0008168">
    <property type="term" value="F:methyltransferase activity"/>
    <property type="evidence" value="ECO:0007669"/>
    <property type="project" value="UniProtKB-KW"/>
</dbReference>
<comment type="caution">
    <text evidence="1">The sequence shown here is derived from an EMBL/GenBank/DDBJ whole genome shotgun (WGS) entry which is preliminary data.</text>
</comment>
<evidence type="ECO:0000313" key="1">
    <source>
        <dbReference type="EMBL" id="MBP1854143.1"/>
    </source>
</evidence>
<dbReference type="GO" id="GO:0032259">
    <property type="term" value="P:methylation"/>
    <property type="evidence" value="ECO:0007669"/>
    <property type="project" value="UniProtKB-KW"/>
</dbReference>
<accession>A0ABS4E893</accession>
<dbReference type="RefSeq" id="WP_209455711.1">
    <property type="nucleotide sequence ID" value="NZ_BAAACS010000017.1"/>
</dbReference>
<sequence length="66" mass="7709">MSFNMNKAYDKLYLSYKKDFEKDSPFNYDYERPAMMKLLDESLTGKSILDAGCAGGWYRTEARGEF</sequence>
<dbReference type="InterPro" id="IPR029063">
    <property type="entry name" value="SAM-dependent_MTases_sf"/>
</dbReference>
<protein>
    <submittedName>
        <fullName evidence="1">2-polyprenyl-3-methyl-5-hydroxy-6-metoxy-1, 4-benzoquinol methylase</fullName>
    </submittedName>
</protein>
<reference evidence="1 2" key="1">
    <citation type="submission" date="2021-03" db="EMBL/GenBank/DDBJ databases">
        <title>Genomic Encyclopedia of Type Strains, Phase IV (KMG-IV): sequencing the most valuable type-strain genomes for metagenomic binning, comparative biology and taxonomic classification.</title>
        <authorList>
            <person name="Goeker M."/>
        </authorList>
    </citation>
    <scope>NUCLEOTIDE SEQUENCE [LARGE SCALE GENOMIC DNA]</scope>
    <source>
        <strain evidence="1 2">DSM 1289</strain>
    </source>
</reference>